<feature type="region of interest" description="Disordered" evidence="1">
    <location>
        <begin position="1"/>
        <end position="79"/>
    </location>
</feature>
<evidence type="ECO:0000313" key="3">
    <source>
        <dbReference type="Proteomes" id="UP000799437"/>
    </source>
</evidence>
<evidence type="ECO:0000313" key="2">
    <source>
        <dbReference type="EMBL" id="KAF2760724.1"/>
    </source>
</evidence>
<dbReference type="EMBL" id="ML996567">
    <property type="protein sequence ID" value="KAF2760724.1"/>
    <property type="molecule type" value="Genomic_DNA"/>
</dbReference>
<feature type="region of interest" description="Disordered" evidence="1">
    <location>
        <begin position="107"/>
        <end position="138"/>
    </location>
</feature>
<feature type="compositionally biased region" description="Basic residues" evidence="1">
    <location>
        <begin position="34"/>
        <end position="43"/>
    </location>
</feature>
<protein>
    <submittedName>
        <fullName evidence="2">Uncharacterized protein</fullName>
    </submittedName>
</protein>
<accession>A0A6A6WFB4</accession>
<proteinExistence type="predicted"/>
<evidence type="ECO:0000256" key="1">
    <source>
        <dbReference type="SAM" id="MobiDB-lite"/>
    </source>
</evidence>
<keyword evidence="3" id="KW-1185">Reference proteome</keyword>
<dbReference type="GeneID" id="54481107"/>
<name>A0A6A6WFB4_9PEZI</name>
<dbReference type="RefSeq" id="XP_033603175.1">
    <property type="nucleotide sequence ID" value="XM_033740053.1"/>
</dbReference>
<reference evidence="2" key="1">
    <citation type="journal article" date="2020" name="Stud. Mycol.">
        <title>101 Dothideomycetes genomes: a test case for predicting lifestyles and emergence of pathogens.</title>
        <authorList>
            <person name="Haridas S."/>
            <person name="Albert R."/>
            <person name="Binder M."/>
            <person name="Bloem J."/>
            <person name="Labutti K."/>
            <person name="Salamov A."/>
            <person name="Andreopoulos B."/>
            <person name="Baker S."/>
            <person name="Barry K."/>
            <person name="Bills G."/>
            <person name="Bluhm B."/>
            <person name="Cannon C."/>
            <person name="Castanera R."/>
            <person name="Culley D."/>
            <person name="Daum C."/>
            <person name="Ezra D."/>
            <person name="Gonzalez J."/>
            <person name="Henrissat B."/>
            <person name="Kuo A."/>
            <person name="Liang C."/>
            <person name="Lipzen A."/>
            <person name="Lutzoni F."/>
            <person name="Magnuson J."/>
            <person name="Mondo S."/>
            <person name="Nolan M."/>
            <person name="Ohm R."/>
            <person name="Pangilinan J."/>
            <person name="Park H.-J."/>
            <person name="Ramirez L."/>
            <person name="Alfaro M."/>
            <person name="Sun H."/>
            <person name="Tritt A."/>
            <person name="Yoshinaga Y."/>
            <person name="Zwiers L.-H."/>
            <person name="Turgeon B."/>
            <person name="Goodwin S."/>
            <person name="Spatafora J."/>
            <person name="Crous P."/>
            <person name="Grigoriev I."/>
        </authorList>
    </citation>
    <scope>NUCLEOTIDE SEQUENCE</scope>
    <source>
        <strain evidence="2">CBS 121739</strain>
    </source>
</reference>
<dbReference type="Proteomes" id="UP000799437">
    <property type="component" value="Unassembled WGS sequence"/>
</dbReference>
<organism evidence="2 3">
    <name type="scientific">Pseudovirgaria hyperparasitica</name>
    <dbReference type="NCBI Taxonomy" id="470096"/>
    <lineage>
        <taxon>Eukaryota</taxon>
        <taxon>Fungi</taxon>
        <taxon>Dikarya</taxon>
        <taxon>Ascomycota</taxon>
        <taxon>Pezizomycotina</taxon>
        <taxon>Dothideomycetes</taxon>
        <taxon>Dothideomycetes incertae sedis</taxon>
        <taxon>Acrospermales</taxon>
        <taxon>Acrospermaceae</taxon>
        <taxon>Pseudovirgaria</taxon>
    </lineage>
</organism>
<gene>
    <name evidence="2" type="ORF">EJ05DRAFT_240920</name>
</gene>
<dbReference type="AlphaFoldDB" id="A0A6A6WFB4"/>
<sequence>MTHRPSRTSSVSRRNRSRTQTHPQIAVQPTIQTRVKRVSRFRPPRGVSQQQQREDLTWPFPEESTEAFTQHRQPKADSGLSTIVEDPSAIVQRPLDSQSFELVPHNTAQTHNEDPASQPVGSTPTPTHFGLRANSEPSPYLTLQAPSSTEDQFNWTHSPGPRFEVEASQPTADFPQNMSTLGYMSGVAHHFAPLEPAYGSHLDSSRKPEPLV</sequence>